<comment type="caution">
    <text evidence="2">The sequence shown here is derived from an EMBL/GenBank/DDBJ whole genome shotgun (WGS) entry which is preliminary data.</text>
</comment>
<evidence type="ECO:0000313" key="2">
    <source>
        <dbReference type="EMBL" id="TGK05369.1"/>
    </source>
</evidence>
<dbReference type="InterPro" id="IPR059217">
    <property type="entry name" value="LA3751_2-like"/>
</dbReference>
<dbReference type="RefSeq" id="WP_135647001.1">
    <property type="nucleotide sequence ID" value="NZ_RQER01000001.1"/>
</dbReference>
<evidence type="ECO:0000313" key="4">
    <source>
        <dbReference type="Proteomes" id="UP000297273"/>
    </source>
</evidence>
<feature type="transmembrane region" description="Helical" evidence="1">
    <location>
        <begin position="271"/>
        <end position="289"/>
    </location>
</feature>
<dbReference type="Proteomes" id="UP000297946">
    <property type="component" value="Unassembled WGS sequence"/>
</dbReference>
<feature type="transmembrane region" description="Helical" evidence="1">
    <location>
        <begin position="187"/>
        <end position="205"/>
    </location>
</feature>
<evidence type="ECO:0000256" key="1">
    <source>
        <dbReference type="SAM" id="Phobius"/>
    </source>
</evidence>
<feature type="transmembrane region" description="Helical" evidence="1">
    <location>
        <begin position="217"/>
        <end position="237"/>
    </location>
</feature>
<dbReference type="EMBL" id="RQGC01000013">
    <property type="protein sequence ID" value="TGL38505.1"/>
    <property type="molecule type" value="Genomic_DNA"/>
</dbReference>
<keyword evidence="4" id="KW-1185">Reference proteome</keyword>
<keyword evidence="1" id="KW-0472">Membrane</keyword>
<proteinExistence type="predicted"/>
<evidence type="ECO:0000313" key="3">
    <source>
        <dbReference type="EMBL" id="TGL38505.1"/>
    </source>
</evidence>
<feature type="transmembrane region" description="Helical" evidence="1">
    <location>
        <begin position="301"/>
        <end position="318"/>
    </location>
</feature>
<organism evidence="2 5">
    <name type="scientific">Leptospira langatensis</name>
    <dbReference type="NCBI Taxonomy" id="2484983"/>
    <lineage>
        <taxon>Bacteria</taxon>
        <taxon>Pseudomonadati</taxon>
        <taxon>Spirochaetota</taxon>
        <taxon>Spirochaetia</taxon>
        <taxon>Leptospirales</taxon>
        <taxon>Leptospiraceae</taxon>
        <taxon>Leptospira</taxon>
    </lineage>
</organism>
<accession>A0A5F1ZNX1</accession>
<name>A0A5F1ZNX1_9LEPT</name>
<protein>
    <recommendedName>
        <fullName evidence="6">Glycosyltransferase RgtA/B/C/D-like domain-containing protein</fullName>
    </recommendedName>
</protein>
<keyword evidence="1" id="KW-0812">Transmembrane</keyword>
<sequence length="498" mass="56583">MRSVFLPILCALFIGLFVSKMDPNAILVSDNQNKIFQAQAFLDSGFKSQYASCEILRDLGACTYFPSWQIQMKHGISGPFPVAFSLFAAVVGWLADYSYLFYIAIFFFILGVSILKIRNRINSLGILVLVFGPVFFHSVLFPDYSISFLCTCIAVSAYRKPREDRLEQIFLGLLAGLGFFFRPENSILLFFLGIIHIVEWIKLGLPKKDSEEAKRFLLLVGSGVSILFYGILNFYLYDSPWGSRIYVNATVARDHGALKYVSLLFAGHGRVGFLFFCPWIALGAVLLFLKWRSLEKTEKFLLSASILSLGAGVLMTPNDSNIDWGTRYLSWLCVPAVVLFFSGNSKRILESFPKAVRWVGVLSFLVSLFFSKVYYVTEIAQSKEMIRYNQFFRSLPEGVNVSTRNTITALYGQDIFHKKVMIVREKGEYSKLVNLLLEKNENVNLIRYNSAILSKLRSMPKAKESGQDAELEKLFLSRGWKISQETSLEKIEVLHLTR</sequence>
<evidence type="ECO:0000313" key="5">
    <source>
        <dbReference type="Proteomes" id="UP000297946"/>
    </source>
</evidence>
<reference evidence="3" key="1">
    <citation type="submission" date="2018-10" db="EMBL/GenBank/DDBJ databases">
        <authorList>
            <person name="Vincent A.T."/>
            <person name="Schiettekatte O."/>
            <person name="Bourhy P."/>
            <person name="Veyrier F.J."/>
            <person name="Picardeau M."/>
        </authorList>
    </citation>
    <scope>NUCLEOTIDE SEQUENCE</scope>
    <source>
        <strain evidence="3">201702690</strain>
    </source>
</reference>
<evidence type="ECO:0008006" key="6">
    <source>
        <dbReference type="Google" id="ProtNLM"/>
    </source>
</evidence>
<dbReference type="OrthoDB" id="344908at2"/>
<keyword evidence="1" id="KW-1133">Transmembrane helix</keyword>
<reference evidence="2 5" key="2">
    <citation type="journal article" date="2019" name="PLoS Negl. Trop. Dis.">
        <title>Revisiting the worldwide diversity of Leptospira species in the environment.</title>
        <authorList>
            <person name="Vincent A.T."/>
            <person name="Schiettekatte O."/>
            <person name="Bourhy P."/>
            <person name="Veyrier F.J."/>
            <person name="Picardeau M."/>
        </authorList>
    </citation>
    <scope>NUCLEOTIDE SEQUENCE [LARGE SCALE GENOMIC DNA]</scope>
    <source>
        <strain evidence="3">201702690</strain>
        <strain evidence="2 5">SSW18</strain>
    </source>
</reference>
<feature type="transmembrane region" description="Helical" evidence="1">
    <location>
        <begin position="324"/>
        <end position="343"/>
    </location>
</feature>
<dbReference type="EMBL" id="RQER01000001">
    <property type="protein sequence ID" value="TGK05369.1"/>
    <property type="molecule type" value="Genomic_DNA"/>
</dbReference>
<gene>
    <name evidence="2" type="ORF">EHO57_01420</name>
    <name evidence="3" type="ORF">EHQ53_17180</name>
</gene>
<dbReference type="Proteomes" id="UP000297273">
    <property type="component" value="Unassembled WGS sequence"/>
</dbReference>
<feature type="transmembrane region" description="Helical" evidence="1">
    <location>
        <begin position="355"/>
        <end position="375"/>
    </location>
</feature>
<dbReference type="NCBIfam" id="NF047440">
    <property type="entry name" value="LA3751_2_3_fam"/>
    <property type="match status" value="1"/>
</dbReference>
<feature type="transmembrane region" description="Helical" evidence="1">
    <location>
        <begin position="82"/>
        <end position="109"/>
    </location>
</feature>
<dbReference type="AlphaFoldDB" id="A0A5F1ZNX1"/>
<feature type="transmembrane region" description="Helical" evidence="1">
    <location>
        <begin position="121"/>
        <end position="138"/>
    </location>
</feature>